<dbReference type="AlphaFoldDB" id="A0AAD5VS77"/>
<reference evidence="2" key="1">
    <citation type="submission" date="2022-07" db="EMBL/GenBank/DDBJ databases">
        <title>Genome Sequence of Leucocoprinus birnbaumii.</title>
        <authorList>
            <person name="Buettner E."/>
        </authorList>
    </citation>
    <scope>NUCLEOTIDE SEQUENCE</scope>
    <source>
        <strain evidence="2">VT141</strain>
    </source>
</reference>
<protein>
    <submittedName>
        <fullName evidence="2">Uncharacterized protein</fullName>
    </submittedName>
</protein>
<feature type="compositionally biased region" description="Low complexity" evidence="1">
    <location>
        <begin position="94"/>
        <end position="120"/>
    </location>
</feature>
<name>A0AAD5VS77_9AGAR</name>
<proteinExistence type="predicted"/>
<evidence type="ECO:0000313" key="3">
    <source>
        <dbReference type="Proteomes" id="UP001213000"/>
    </source>
</evidence>
<accession>A0AAD5VS77</accession>
<dbReference type="EMBL" id="JANIEX010000369">
    <property type="protein sequence ID" value="KAJ3568068.1"/>
    <property type="molecule type" value="Genomic_DNA"/>
</dbReference>
<gene>
    <name evidence="2" type="ORF">NP233_g5949</name>
</gene>
<evidence type="ECO:0000256" key="1">
    <source>
        <dbReference type="SAM" id="MobiDB-lite"/>
    </source>
</evidence>
<comment type="caution">
    <text evidence="2">The sequence shown here is derived from an EMBL/GenBank/DDBJ whole genome shotgun (WGS) entry which is preliminary data.</text>
</comment>
<feature type="region of interest" description="Disordered" evidence="1">
    <location>
        <begin position="92"/>
        <end position="144"/>
    </location>
</feature>
<keyword evidence="3" id="KW-1185">Reference proteome</keyword>
<sequence>MLDSRNLVAKARIERDGYLLCSSDIEPDTLTSGRSHDSLVHRATLDVPSLCIVLDRAISDPYKTSFTHGLIALFEPLEVAASSMDSGMIHSTLSESASESDQGSSQACCSSSSSDSSSSSLGEMTPSMGLGRAHTPQKQFVTNRTSSSRLRIVHPYTRLVSKKDDSKRRRIWNHALEKSLFNPYELQALGAPHRRTIYLASLEAHVDKLHAQLFEAGCCPVSAAELEPFRGLNSKTAKSTVSGLQHEVSVLKLKLLELERANQELGEYLLGKREGAAEFTMCRF</sequence>
<dbReference type="Proteomes" id="UP001213000">
    <property type="component" value="Unassembled WGS sequence"/>
</dbReference>
<evidence type="ECO:0000313" key="2">
    <source>
        <dbReference type="EMBL" id="KAJ3568068.1"/>
    </source>
</evidence>
<organism evidence="2 3">
    <name type="scientific">Leucocoprinus birnbaumii</name>
    <dbReference type="NCBI Taxonomy" id="56174"/>
    <lineage>
        <taxon>Eukaryota</taxon>
        <taxon>Fungi</taxon>
        <taxon>Dikarya</taxon>
        <taxon>Basidiomycota</taxon>
        <taxon>Agaricomycotina</taxon>
        <taxon>Agaricomycetes</taxon>
        <taxon>Agaricomycetidae</taxon>
        <taxon>Agaricales</taxon>
        <taxon>Agaricineae</taxon>
        <taxon>Agaricaceae</taxon>
        <taxon>Leucocoprinus</taxon>
    </lineage>
</organism>